<proteinExistence type="predicted"/>
<dbReference type="Proteomes" id="UP001596152">
    <property type="component" value="Unassembled WGS sequence"/>
</dbReference>
<dbReference type="RefSeq" id="WP_374038101.1">
    <property type="nucleotide sequence ID" value="NZ_CP169082.1"/>
</dbReference>
<evidence type="ECO:0000313" key="2">
    <source>
        <dbReference type="EMBL" id="MFC5345018.1"/>
    </source>
</evidence>
<sequence>MLGFSGRTGRATFAVVGGLCYLSGPILLAAQPWIEGLRALDADAAMWVGTLMAVAAVGWSLAMGFAWLLFSVRRLRDAGLSVWLASASVVLGFLNDPRTLIDPSAWAERPLFAVTSLLCLIWLGALIALPSRPAPEVVAPVEAPPVRRTPGPVAPRKQFGLR</sequence>
<gene>
    <name evidence="2" type="ORF">ACFPIE_13920</name>
</gene>
<name>A0ABW0FVB5_9CAUL</name>
<organism evidence="2 3">
    <name type="scientific">Brevundimonas staleyi</name>
    <dbReference type="NCBI Taxonomy" id="74326"/>
    <lineage>
        <taxon>Bacteria</taxon>
        <taxon>Pseudomonadati</taxon>
        <taxon>Pseudomonadota</taxon>
        <taxon>Alphaproteobacteria</taxon>
        <taxon>Caulobacterales</taxon>
        <taxon>Caulobacteraceae</taxon>
        <taxon>Brevundimonas</taxon>
    </lineage>
</organism>
<keyword evidence="1" id="KW-0812">Transmembrane</keyword>
<reference evidence="3" key="1">
    <citation type="journal article" date="2019" name="Int. J. Syst. Evol. Microbiol.">
        <title>The Global Catalogue of Microorganisms (GCM) 10K type strain sequencing project: providing services to taxonomists for standard genome sequencing and annotation.</title>
        <authorList>
            <consortium name="The Broad Institute Genomics Platform"/>
            <consortium name="The Broad Institute Genome Sequencing Center for Infectious Disease"/>
            <person name="Wu L."/>
            <person name="Ma J."/>
        </authorList>
    </citation>
    <scope>NUCLEOTIDE SEQUENCE [LARGE SCALE GENOMIC DNA]</scope>
    <source>
        <strain evidence="3">JCM 12125</strain>
    </source>
</reference>
<accession>A0ABW0FVB5</accession>
<feature type="transmembrane region" description="Helical" evidence="1">
    <location>
        <begin position="12"/>
        <end position="34"/>
    </location>
</feature>
<comment type="caution">
    <text evidence="2">The sequence shown here is derived from an EMBL/GenBank/DDBJ whole genome shotgun (WGS) entry which is preliminary data.</text>
</comment>
<evidence type="ECO:0000313" key="3">
    <source>
        <dbReference type="Proteomes" id="UP001596152"/>
    </source>
</evidence>
<keyword evidence="1" id="KW-1133">Transmembrane helix</keyword>
<evidence type="ECO:0000256" key="1">
    <source>
        <dbReference type="SAM" id="Phobius"/>
    </source>
</evidence>
<feature type="transmembrane region" description="Helical" evidence="1">
    <location>
        <begin position="110"/>
        <end position="129"/>
    </location>
</feature>
<feature type="transmembrane region" description="Helical" evidence="1">
    <location>
        <begin position="46"/>
        <end position="70"/>
    </location>
</feature>
<feature type="transmembrane region" description="Helical" evidence="1">
    <location>
        <begin position="77"/>
        <end position="95"/>
    </location>
</feature>
<dbReference type="InterPro" id="IPR008523">
    <property type="entry name" value="DUF805"/>
</dbReference>
<protein>
    <submittedName>
        <fullName evidence="2">DUF805 domain-containing protein</fullName>
    </submittedName>
</protein>
<dbReference type="Pfam" id="PF05656">
    <property type="entry name" value="DUF805"/>
    <property type="match status" value="1"/>
</dbReference>
<keyword evidence="3" id="KW-1185">Reference proteome</keyword>
<keyword evidence="1" id="KW-0472">Membrane</keyword>
<dbReference type="EMBL" id="JBHSLF010000025">
    <property type="protein sequence ID" value="MFC5345018.1"/>
    <property type="molecule type" value="Genomic_DNA"/>
</dbReference>